<dbReference type="GeneID" id="24566137"/>
<proteinExistence type="inferred from homology"/>
<dbReference type="InterPro" id="IPR041562">
    <property type="entry name" value="MCM_lid"/>
</dbReference>
<accession>A0A061DA52</accession>
<dbReference type="Gene3D" id="3.40.50.300">
    <property type="entry name" value="P-loop containing nucleotide triphosphate hydrolases"/>
    <property type="match status" value="1"/>
</dbReference>
<dbReference type="GO" id="GO:0017116">
    <property type="term" value="F:single-stranded DNA helicase activity"/>
    <property type="evidence" value="ECO:0007669"/>
    <property type="project" value="TreeGrafter"/>
</dbReference>
<dbReference type="PANTHER" id="PTHR11630:SF26">
    <property type="entry name" value="DNA REPLICATION LICENSING FACTOR MCM7"/>
    <property type="match status" value="1"/>
</dbReference>
<dbReference type="SUPFAM" id="SSF50249">
    <property type="entry name" value="Nucleic acid-binding proteins"/>
    <property type="match status" value="1"/>
</dbReference>
<dbReference type="GO" id="GO:0006270">
    <property type="term" value="P:DNA replication initiation"/>
    <property type="evidence" value="ECO:0007669"/>
    <property type="project" value="TreeGrafter"/>
</dbReference>
<keyword evidence="4" id="KW-0378">Hydrolase</keyword>
<dbReference type="OMA" id="AQHVTYV"/>
<evidence type="ECO:0000313" key="11">
    <source>
        <dbReference type="Proteomes" id="UP000033188"/>
    </source>
</evidence>
<sequence length="765" mass="86362">MALSSEEAQQRVSLMGAHVKALAHFFETFSAPSMVSEEESQQQIWGDRRYMNQLQDVKNCTSRLLKVHIGDIRQHFMKDTNERQVYEGVMLNTYRYLELMYAAADMCLENIEKSTSADNDSMLGPTGNGTDNSVIDSVDELRERRMRNSNLPVYLHSNYEIWLLPGEDDSVMKMKSVNADYIGALTLIEVDVTRVGLLKPRVQVATYECDSCHGHTYKAIQGPHFLPVSDCVECTTRNNARGTLKFHSRLSKFVKYQEIRVQEPLYHLADGELPKSLRCELFGELTQTLRPGDSALLYGILLPVVHNVFNPHRSTLLADKVFRVVSLQHQKKALDATTTSDSELARRIEVLRSDPDLYERLAYSIAPEIYGHDDVKKALLIQLVGGVTREKSDGGVIRGAIHILLLGDPGVAKSQLLKKACLISPRGVYTTGKGSSSTGMTAAIVKDPQTGETALEGGALVLADTGLCCIDEFDKMDDYDRSAIYEVMEQQTVSIAKAGHCSSMPARSAVLAAANPVNGVYDVRRSVFQNMNMPAALLTRFDLQFLMLDRVDRGKDAQLAEHVVDLIKGVAQEQRPKYEVVDKELMRSYITMAKQYEPTMSQEIIEKVSDWYVQARQQEQESEMYNDERFTYTTPRSMLAVLRICQALARIRFSNVVEMSDFEEAVRLTGQLRASLTEAMQDRMSSRRHTSTSEVMHLIRRRRDELRQQEGWDGWMLVRDIEQQVLASGLKRKDLVDAVARYTRLAVIILGRGDSQIAFPEDLQK</sequence>
<dbReference type="SMART" id="SM00382">
    <property type="entry name" value="AAA"/>
    <property type="match status" value="1"/>
</dbReference>
<keyword evidence="11" id="KW-1185">Reference proteome</keyword>
<evidence type="ECO:0000256" key="1">
    <source>
        <dbReference type="ARBA" id="ARBA00012551"/>
    </source>
</evidence>
<keyword evidence="6 8" id="KW-0067">ATP-binding</keyword>
<dbReference type="InterPro" id="IPR033762">
    <property type="entry name" value="MCM_OB"/>
</dbReference>
<keyword evidence="2" id="KW-0235">DNA replication</keyword>
<keyword evidence="5 10" id="KW-0347">Helicase</keyword>
<dbReference type="SMART" id="SM00350">
    <property type="entry name" value="MCM"/>
    <property type="match status" value="1"/>
</dbReference>
<dbReference type="EC" id="3.6.4.12" evidence="1"/>
<dbReference type="InterPro" id="IPR012340">
    <property type="entry name" value="NA-bd_OB-fold"/>
</dbReference>
<evidence type="ECO:0000259" key="9">
    <source>
        <dbReference type="PROSITE" id="PS50051"/>
    </source>
</evidence>
<dbReference type="KEGG" id="bbig:BBBOND_0400880"/>
<dbReference type="EMBL" id="LK391710">
    <property type="protein sequence ID" value="CDR97596.1"/>
    <property type="molecule type" value="Genomic_DNA"/>
</dbReference>
<evidence type="ECO:0000256" key="6">
    <source>
        <dbReference type="ARBA" id="ARBA00022840"/>
    </source>
</evidence>
<dbReference type="PROSITE" id="PS50051">
    <property type="entry name" value="MCM_2"/>
    <property type="match status" value="1"/>
</dbReference>
<evidence type="ECO:0000256" key="4">
    <source>
        <dbReference type="ARBA" id="ARBA00022801"/>
    </source>
</evidence>
<dbReference type="OrthoDB" id="271325at2759"/>
<keyword evidence="7 8" id="KW-0238">DNA-binding</keyword>
<dbReference type="GO" id="GO:0005524">
    <property type="term" value="F:ATP binding"/>
    <property type="evidence" value="ECO:0007669"/>
    <property type="project" value="UniProtKB-KW"/>
</dbReference>
<dbReference type="InterPro" id="IPR027925">
    <property type="entry name" value="MCM_N"/>
</dbReference>
<dbReference type="Gene3D" id="2.20.28.10">
    <property type="match status" value="1"/>
</dbReference>
<evidence type="ECO:0000256" key="2">
    <source>
        <dbReference type="ARBA" id="ARBA00022705"/>
    </source>
</evidence>
<name>A0A061DA52_BABBI</name>
<dbReference type="GO" id="GO:0000727">
    <property type="term" value="P:double-strand break repair via break-induced replication"/>
    <property type="evidence" value="ECO:0007669"/>
    <property type="project" value="TreeGrafter"/>
</dbReference>
<evidence type="ECO:0000256" key="3">
    <source>
        <dbReference type="ARBA" id="ARBA00022741"/>
    </source>
</evidence>
<dbReference type="InterPro" id="IPR031327">
    <property type="entry name" value="MCM"/>
</dbReference>
<dbReference type="GO" id="GO:0006271">
    <property type="term" value="P:DNA strand elongation involved in DNA replication"/>
    <property type="evidence" value="ECO:0007669"/>
    <property type="project" value="TreeGrafter"/>
</dbReference>
<dbReference type="GO" id="GO:0016787">
    <property type="term" value="F:hydrolase activity"/>
    <property type="evidence" value="ECO:0007669"/>
    <property type="project" value="UniProtKB-KW"/>
</dbReference>
<evidence type="ECO:0000256" key="7">
    <source>
        <dbReference type="ARBA" id="ARBA00023125"/>
    </source>
</evidence>
<keyword evidence="3 8" id="KW-0547">Nucleotide-binding</keyword>
<evidence type="ECO:0000313" key="10">
    <source>
        <dbReference type="EMBL" id="CDR97596.1"/>
    </source>
</evidence>
<dbReference type="InterPro" id="IPR003593">
    <property type="entry name" value="AAA+_ATPase"/>
</dbReference>
<dbReference type="Proteomes" id="UP000033188">
    <property type="component" value="Chromosome 4"/>
</dbReference>
<gene>
    <name evidence="10" type="ORF">BBBOND_0400880</name>
</gene>
<dbReference type="PANTHER" id="PTHR11630">
    <property type="entry name" value="DNA REPLICATION LICENSING FACTOR MCM FAMILY MEMBER"/>
    <property type="match status" value="1"/>
</dbReference>
<dbReference type="AlphaFoldDB" id="A0A061DA52"/>
<dbReference type="STRING" id="5866.A0A061DA52"/>
<dbReference type="GO" id="GO:0005634">
    <property type="term" value="C:nucleus"/>
    <property type="evidence" value="ECO:0007669"/>
    <property type="project" value="TreeGrafter"/>
</dbReference>
<dbReference type="InterPro" id="IPR027417">
    <property type="entry name" value="P-loop_NTPase"/>
</dbReference>
<dbReference type="GO" id="GO:0003697">
    <property type="term" value="F:single-stranded DNA binding"/>
    <property type="evidence" value="ECO:0007669"/>
    <property type="project" value="TreeGrafter"/>
</dbReference>
<dbReference type="VEuPathDB" id="PiroplasmaDB:BBBOND_0400880"/>
<dbReference type="SUPFAM" id="SSF52540">
    <property type="entry name" value="P-loop containing nucleoside triphosphate hydrolases"/>
    <property type="match status" value="1"/>
</dbReference>
<dbReference type="FunFam" id="3.40.50.300:FF:000501">
    <property type="entry name" value="DNA replication licensing factor MCM7"/>
    <property type="match status" value="1"/>
</dbReference>
<comment type="similarity">
    <text evidence="8">Belongs to the MCM family.</text>
</comment>
<dbReference type="Pfam" id="PF14551">
    <property type="entry name" value="MCM_N"/>
    <property type="match status" value="1"/>
</dbReference>
<dbReference type="GO" id="GO:0042555">
    <property type="term" value="C:MCM complex"/>
    <property type="evidence" value="ECO:0007669"/>
    <property type="project" value="TreeGrafter"/>
</dbReference>
<dbReference type="Pfam" id="PF17207">
    <property type="entry name" value="MCM_OB"/>
    <property type="match status" value="1"/>
</dbReference>
<dbReference type="Pfam" id="PF00493">
    <property type="entry name" value="MCM"/>
    <property type="match status" value="1"/>
</dbReference>
<dbReference type="Pfam" id="PF17855">
    <property type="entry name" value="MCM_lid"/>
    <property type="match status" value="1"/>
</dbReference>
<protein>
    <recommendedName>
        <fullName evidence="1">DNA helicase</fullName>
        <ecNumber evidence="1">3.6.4.12</ecNumber>
    </recommendedName>
</protein>
<dbReference type="InterPro" id="IPR001208">
    <property type="entry name" value="MCM_dom"/>
</dbReference>
<reference evidence="11" key="1">
    <citation type="journal article" date="2014" name="Nucleic Acids Res.">
        <title>The evolutionary dynamics of variant antigen genes in Babesia reveal a history of genomic innovation underlying host-parasite interaction.</title>
        <authorList>
            <person name="Jackson A.P."/>
            <person name="Otto T.D."/>
            <person name="Darby A."/>
            <person name="Ramaprasad A."/>
            <person name="Xia D."/>
            <person name="Echaide I.E."/>
            <person name="Farber M."/>
            <person name="Gahlot S."/>
            <person name="Gamble J."/>
            <person name="Gupta D."/>
            <person name="Gupta Y."/>
            <person name="Jackson L."/>
            <person name="Malandrin L."/>
            <person name="Malas T.B."/>
            <person name="Moussa E."/>
            <person name="Nair M."/>
            <person name="Reid A.J."/>
            <person name="Sanders M."/>
            <person name="Sharma J."/>
            <person name="Tracey A."/>
            <person name="Quail M.A."/>
            <person name="Weir W."/>
            <person name="Wastling J.M."/>
            <person name="Hall N."/>
            <person name="Willadsen P."/>
            <person name="Lingelbach K."/>
            <person name="Shiels B."/>
            <person name="Tait A."/>
            <person name="Berriman M."/>
            <person name="Allred D.R."/>
            <person name="Pain A."/>
        </authorList>
    </citation>
    <scope>NUCLEOTIDE SEQUENCE [LARGE SCALE GENOMIC DNA]</scope>
    <source>
        <strain evidence="11">Bond</strain>
    </source>
</reference>
<dbReference type="Gene3D" id="2.40.50.140">
    <property type="entry name" value="Nucleic acid-binding proteins"/>
    <property type="match status" value="1"/>
</dbReference>
<dbReference type="PRINTS" id="PR01657">
    <property type="entry name" value="MCMFAMILY"/>
</dbReference>
<organism evidence="10 11">
    <name type="scientific">Babesia bigemina</name>
    <dbReference type="NCBI Taxonomy" id="5866"/>
    <lineage>
        <taxon>Eukaryota</taxon>
        <taxon>Sar</taxon>
        <taxon>Alveolata</taxon>
        <taxon>Apicomplexa</taxon>
        <taxon>Aconoidasida</taxon>
        <taxon>Piroplasmida</taxon>
        <taxon>Babesiidae</taxon>
        <taxon>Babesia</taxon>
    </lineage>
</organism>
<evidence type="ECO:0000256" key="8">
    <source>
        <dbReference type="RuleBase" id="RU004070"/>
    </source>
</evidence>
<dbReference type="RefSeq" id="XP_012769782.1">
    <property type="nucleotide sequence ID" value="XM_012914328.1"/>
</dbReference>
<evidence type="ECO:0000256" key="5">
    <source>
        <dbReference type="ARBA" id="ARBA00022806"/>
    </source>
</evidence>
<feature type="domain" description="MCM C-terminal AAA(+) ATPase" evidence="9">
    <location>
        <begin position="357"/>
        <end position="563"/>
    </location>
</feature>